<dbReference type="Proteomes" id="UP000887579">
    <property type="component" value="Unplaced"/>
</dbReference>
<protein>
    <submittedName>
        <fullName evidence="2">Uncharacterized protein</fullName>
    </submittedName>
</protein>
<evidence type="ECO:0000313" key="1">
    <source>
        <dbReference type="Proteomes" id="UP000887579"/>
    </source>
</evidence>
<proteinExistence type="predicted"/>
<dbReference type="WBParaSite" id="ES5_v2.g21724.t1">
    <property type="protein sequence ID" value="ES5_v2.g21724.t1"/>
    <property type="gene ID" value="ES5_v2.g21724"/>
</dbReference>
<evidence type="ECO:0000313" key="2">
    <source>
        <dbReference type="WBParaSite" id="ES5_v2.g21724.t1"/>
    </source>
</evidence>
<name>A0AC34FWB9_9BILA</name>
<organism evidence="1 2">
    <name type="scientific">Panagrolaimus sp. ES5</name>
    <dbReference type="NCBI Taxonomy" id="591445"/>
    <lineage>
        <taxon>Eukaryota</taxon>
        <taxon>Metazoa</taxon>
        <taxon>Ecdysozoa</taxon>
        <taxon>Nematoda</taxon>
        <taxon>Chromadorea</taxon>
        <taxon>Rhabditida</taxon>
        <taxon>Tylenchina</taxon>
        <taxon>Panagrolaimomorpha</taxon>
        <taxon>Panagrolaimoidea</taxon>
        <taxon>Panagrolaimidae</taxon>
        <taxon>Panagrolaimus</taxon>
    </lineage>
</organism>
<sequence length="132" mass="15256">MASETISTISMESPSSDSVTESDELRKLRRELRETRQAERLIRATLKNMKRILREMMDEYSKTLKGNVEQIFNDLEERLGKSQRAGDLAEKLDQLNSKIVNTIKARDATFVELAEVRKENLAAQKAIKEYHK</sequence>
<accession>A0AC34FWB9</accession>
<reference evidence="2" key="1">
    <citation type="submission" date="2022-11" db="UniProtKB">
        <authorList>
            <consortium name="WormBaseParasite"/>
        </authorList>
    </citation>
    <scope>IDENTIFICATION</scope>
</reference>